<dbReference type="Pfam" id="PF00704">
    <property type="entry name" value="Glyco_hydro_18"/>
    <property type="match status" value="1"/>
</dbReference>
<dbReference type="Proteomes" id="UP000759131">
    <property type="component" value="Unassembled WGS sequence"/>
</dbReference>
<evidence type="ECO:0000256" key="1">
    <source>
        <dbReference type="ARBA" id="ARBA00000822"/>
    </source>
</evidence>
<organism evidence="15">
    <name type="scientific">Medioppia subpectinata</name>
    <dbReference type="NCBI Taxonomy" id="1979941"/>
    <lineage>
        <taxon>Eukaryota</taxon>
        <taxon>Metazoa</taxon>
        <taxon>Ecdysozoa</taxon>
        <taxon>Arthropoda</taxon>
        <taxon>Chelicerata</taxon>
        <taxon>Arachnida</taxon>
        <taxon>Acari</taxon>
        <taxon>Acariformes</taxon>
        <taxon>Sarcoptiformes</taxon>
        <taxon>Oribatida</taxon>
        <taxon>Brachypylina</taxon>
        <taxon>Oppioidea</taxon>
        <taxon>Oppiidae</taxon>
        <taxon>Medioppia</taxon>
    </lineage>
</organism>
<dbReference type="GO" id="GO:0005576">
    <property type="term" value="C:extracellular region"/>
    <property type="evidence" value="ECO:0007669"/>
    <property type="project" value="TreeGrafter"/>
</dbReference>
<dbReference type="GO" id="GO:0008843">
    <property type="term" value="F:endochitinase activity"/>
    <property type="evidence" value="ECO:0007669"/>
    <property type="project" value="UniProtKB-EC"/>
</dbReference>
<reference evidence="15" key="1">
    <citation type="submission" date="2020-11" db="EMBL/GenBank/DDBJ databases">
        <authorList>
            <person name="Tran Van P."/>
        </authorList>
    </citation>
    <scope>NUCLEOTIDE SEQUENCE</scope>
</reference>
<dbReference type="InterPro" id="IPR050314">
    <property type="entry name" value="Glycosyl_Hydrlase_18"/>
</dbReference>
<dbReference type="GO" id="GO:0006032">
    <property type="term" value="P:chitin catabolic process"/>
    <property type="evidence" value="ECO:0007669"/>
    <property type="project" value="UniProtKB-KW"/>
</dbReference>
<evidence type="ECO:0000256" key="12">
    <source>
        <dbReference type="RuleBase" id="RU000489"/>
    </source>
</evidence>
<evidence type="ECO:0000256" key="10">
    <source>
        <dbReference type="ARBA" id="ARBA00023295"/>
    </source>
</evidence>
<feature type="chain" id="PRO_5035593040" description="chitinase" evidence="13">
    <location>
        <begin position="25"/>
        <end position="397"/>
    </location>
</feature>
<dbReference type="InterPro" id="IPR001579">
    <property type="entry name" value="Glyco_hydro_18_chit_AS"/>
</dbReference>
<dbReference type="PANTHER" id="PTHR11177:SF317">
    <property type="entry name" value="CHITINASE 12-RELATED"/>
    <property type="match status" value="1"/>
</dbReference>
<keyword evidence="10 12" id="KW-0326">Glycosidase</keyword>
<keyword evidence="6 12" id="KW-0378">Hydrolase</keyword>
<name>A0A7R9Q0F9_9ACAR</name>
<keyword evidence="5 13" id="KW-0732">Signal</keyword>
<evidence type="ECO:0000256" key="4">
    <source>
        <dbReference type="ARBA" id="ARBA00022669"/>
    </source>
</evidence>
<dbReference type="EC" id="3.2.1.14" evidence="3"/>
<protein>
    <recommendedName>
        <fullName evidence="3">chitinase</fullName>
        <ecNumber evidence="3">3.2.1.14</ecNumber>
    </recommendedName>
</protein>
<evidence type="ECO:0000313" key="16">
    <source>
        <dbReference type="Proteomes" id="UP000759131"/>
    </source>
</evidence>
<proteinExistence type="inferred from homology"/>
<dbReference type="GO" id="GO:0008061">
    <property type="term" value="F:chitin binding"/>
    <property type="evidence" value="ECO:0007669"/>
    <property type="project" value="UniProtKB-KW"/>
</dbReference>
<evidence type="ECO:0000256" key="2">
    <source>
        <dbReference type="ARBA" id="ARBA00009121"/>
    </source>
</evidence>
<dbReference type="Gene3D" id="3.20.20.80">
    <property type="entry name" value="Glycosidases"/>
    <property type="match status" value="1"/>
</dbReference>
<dbReference type="FunFam" id="3.10.50.10:FF:000004">
    <property type="entry name" value="Chitinase 5"/>
    <property type="match status" value="1"/>
</dbReference>
<dbReference type="SUPFAM" id="SSF54556">
    <property type="entry name" value="Chitinase insertion domain"/>
    <property type="match status" value="1"/>
</dbReference>
<dbReference type="InterPro" id="IPR017853">
    <property type="entry name" value="GH"/>
</dbReference>
<dbReference type="InterPro" id="IPR011583">
    <property type="entry name" value="Chitinase_II/V-like_cat"/>
</dbReference>
<dbReference type="InterPro" id="IPR029070">
    <property type="entry name" value="Chitinase_insertion_sf"/>
</dbReference>
<dbReference type="PROSITE" id="PS51910">
    <property type="entry name" value="GH18_2"/>
    <property type="match status" value="1"/>
</dbReference>
<evidence type="ECO:0000256" key="13">
    <source>
        <dbReference type="SAM" id="SignalP"/>
    </source>
</evidence>
<keyword evidence="8" id="KW-1015">Disulfide bond</keyword>
<comment type="similarity">
    <text evidence="2">Belongs to the glycosyl hydrolase 18 family. Chitinase class II subfamily.</text>
</comment>
<gene>
    <name evidence="15" type="ORF">OSB1V03_LOCUS7253</name>
</gene>
<dbReference type="FunFam" id="3.20.20.80:FF:000097">
    <property type="entry name" value="Probable chitinase 2"/>
    <property type="match status" value="1"/>
</dbReference>
<dbReference type="PROSITE" id="PS01095">
    <property type="entry name" value="GH18_1"/>
    <property type="match status" value="1"/>
</dbReference>
<evidence type="ECO:0000256" key="11">
    <source>
        <dbReference type="ARBA" id="ARBA00023326"/>
    </source>
</evidence>
<evidence type="ECO:0000313" key="15">
    <source>
        <dbReference type="EMBL" id="CAD7626821.1"/>
    </source>
</evidence>
<evidence type="ECO:0000256" key="9">
    <source>
        <dbReference type="ARBA" id="ARBA00023277"/>
    </source>
</evidence>
<dbReference type="PANTHER" id="PTHR11177">
    <property type="entry name" value="CHITINASE"/>
    <property type="match status" value="1"/>
</dbReference>
<evidence type="ECO:0000256" key="7">
    <source>
        <dbReference type="ARBA" id="ARBA00023024"/>
    </source>
</evidence>
<dbReference type="Gene3D" id="3.10.50.10">
    <property type="match status" value="1"/>
</dbReference>
<dbReference type="EMBL" id="CAJPIZ010004182">
    <property type="protein sequence ID" value="CAG2107251.1"/>
    <property type="molecule type" value="Genomic_DNA"/>
</dbReference>
<feature type="signal peptide" evidence="13">
    <location>
        <begin position="1"/>
        <end position="24"/>
    </location>
</feature>
<dbReference type="AlphaFoldDB" id="A0A7R9Q0F9"/>
<dbReference type="GO" id="GO:0000272">
    <property type="term" value="P:polysaccharide catabolic process"/>
    <property type="evidence" value="ECO:0007669"/>
    <property type="project" value="UniProtKB-KW"/>
</dbReference>
<evidence type="ECO:0000256" key="6">
    <source>
        <dbReference type="ARBA" id="ARBA00022801"/>
    </source>
</evidence>
<keyword evidence="11" id="KW-0624">Polysaccharide degradation</keyword>
<evidence type="ECO:0000259" key="14">
    <source>
        <dbReference type="PROSITE" id="PS51910"/>
    </source>
</evidence>
<dbReference type="CDD" id="cd02872">
    <property type="entry name" value="GH18_chitolectin_chitotriosidase"/>
    <property type="match status" value="1"/>
</dbReference>
<keyword evidence="16" id="KW-1185">Reference proteome</keyword>
<evidence type="ECO:0000256" key="5">
    <source>
        <dbReference type="ARBA" id="ARBA00022729"/>
    </source>
</evidence>
<feature type="domain" description="GH18" evidence="14">
    <location>
        <begin position="28"/>
        <end position="397"/>
    </location>
</feature>
<accession>A0A7R9Q0F9</accession>
<dbReference type="InterPro" id="IPR001223">
    <property type="entry name" value="Glyco_hydro18_cat"/>
</dbReference>
<sequence length="397" mass="43972">MNVVFTVLLIVSVVVTIKSNQANADSSFRRVCYWSSWAYYRTGNGKFTEANFDASICTHMIYAFTKLSDQNTIAAFDPYLDVDKGMYKHFNNLRQKNPKLKTLVAIGGWGEGSDKYSAMANNAGHRKTFIDSVVKFIGQHGFNGLDLDWEYPGQSARGDGDRQPGNEADKQAFVDLLRELNVAFKPHGYLLTAAVGAGRSIIDRGYNVPEMNKYLDFINLMTYDLHGSWEQKTGHHAALHSGPGDNEQDKMLTVESAVDYWLKLGAEPKKLIVGIPFYGRTFKLQSPQNNGINAPANGGGSAGPYTKSSGFIGYNEICENQSKWSVHWDDQRKATYAVMGTEWVGYDNEQSIMAKVDFIKSNGLGGAMVWAIETDDFNGLCGKGKFPLLNAINNGLK</sequence>
<dbReference type="SUPFAM" id="SSF51445">
    <property type="entry name" value="(Trans)glycosidases"/>
    <property type="match status" value="1"/>
</dbReference>
<keyword evidence="7" id="KW-0146">Chitin degradation</keyword>
<evidence type="ECO:0000256" key="3">
    <source>
        <dbReference type="ARBA" id="ARBA00012729"/>
    </source>
</evidence>
<keyword evidence="4" id="KW-0147">Chitin-binding</keyword>
<evidence type="ECO:0000256" key="8">
    <source>
        <dbReference type="ARBA" id="ARBA00023157"/>
    </source>
</evidence>
<dbReference type="OrthoDB" id="6489371at2759"/>
<dbReference type="EMBL" id="OC858757">
    <property type="protein sequence ID" value="CAD7626821.1"/>
    <property type="molecule type" value="Genomic_DNA"/>
</dbReference>
<dbReference type="SMART" id="SM00636">
    <property type="entry name" value="Glyco_18"/>
    <property type="match status" value="1"/>
</dbReference>
<keyword evidence="9" id="KW-0119">Carbohydrate metabolism</keyword>
<comment type="catalytic activity">
    <reaction evidence="1">
        <text>Random endo-hydrolysis of N-acetyl-beta-D-glucosaminide (1-&gt;4)-beta-linkages in chitin and chitodextrins.</text>
        <dbReference type="EC" id="3.2.1.14"/>
    </reaction>
</comment>